<accession>A0ABY6DJY7</accession>
<dbReference type="SUPFAM" id="SSF101898">
    <property type="entry name" value="NHL repeat"/>
    <property type="match status" value="1"/>
</dbReference>
<dbReference type="InterPro" id="IPR011748">
    <property type="entry name" value="Unchr_phage_tail-like"/>
</dbReference>
<name>A0ABY6DJY7_9NEIS</name>
<evidence type="ECO:0000313" key="2">
    <source>
        <dbReference type="Proteomes" id="UP001061302"/>
    </source>
</evidence>
<evidence type="ECO:0000313" key="1">
    <source>
        <dbReference type="EMBL" id="UXY14680.1"/>
    </source>
</evidence>
<keyword evidence="2" id="KW-1185">Reference proteome</keyword>
<reference evidence="1" key="1">
    <citation type="submission" date="2022-10" db="EMBL/GenBank/DDBJ databases">
        <title>Chitiniphilus purpureus sp. nov., a novel chitin-degrading bacterium isolated from crawfish pond sediment.</title>
        <authorList>
            <person name="Li K."/>
        </authorList>
    </citation>
    <scope>NUCLEOTIDE SEQUENCE</scope>
    <source>
        <strain evidence="1">CD1</strain>
    </source>
</reference>
<organism evidence="1 2">
    <name type="scientific">Chitiniphilus purpureus</name>
    <dbReference type="NCBI Taxonomy" id="2981137"/>
    <lineage>
        <taxon>Bacteria</taxon>
        <taxon>Pseudomonadati</taxon>
        <taxon>Pseudomonadota</taxon>
        <taxon>Betaproteobacteria</taxon>
        <taxon>Neisseriales</taxon>
        <taxon>Chitinibacteraceae</taxon>
        <taxon>Chitiniphilus</taxon>
    </lineage>
</organism>
<proteinExistence type="predicted"/>
<protein>
    <submittedName>
        <fullName evidence="1">Phage tail protein</fullName>
    </submittedName>
</protein>
<gene>
    <name evidence="1" type="ORF">N8I74_15350</name>
</gene>
<dbReference type="EMBL" id="CP106753">
    <property type="protein sequence ID" value="UXY14680.1"/>
    <property type="molecule type" value="Genomic_DNA"/>
</dbReference>
<dbReference type="RefSeq" id="WP_263123983.1">
    <property type="nucleotide sequence ID" value="NZ_CP106753.1"/>
</dbReference>
<dbReference type="InterPro" id="IPR006521">
    <property type="entry name" value="Tail_protein_I"/>
</dbReference>
<sequence>MMPEPQARFAIVTGTPAWLRCAFEHAALVDGVVQLAWQGDDTVGEPGPIVDPAGAGLAFGPGCRLYRSVPREGRIERLLWGDYDPLHPQRPVPVADVIAATPAPPAGDFAPAGAWLPAFTPRALACDDDGHLFVLDAAHDAVLIFDLPRRRLLRRVAVPAGAVDLAWSGGWLYGLSATPARLWRLSATRAVRLVEIALDALAAPARLAILADGRCVLLDAAHTMAAALWLLARRPGGWHPPRRLTLADGIAAHASDLLAQPGADGERLVLARRPNEDFLRLDLAALALSEPLSARGYDGMGIALAPDGRIAYWSEAGLRHAVAARPRYDAAGRVVLFRLDSGREQTVWGRVLLDACLPHGTQLRVHAHASDDEDPLPRLLRSAPAGSALQPIPLPEATPLPPVAWLAGLPSQGGTLFRRVDGTEQPWPGAPDVFATFEAPCGSAPGRYLWLALDLAGTSRATPRVRCVRAEHPGHDWLKRLPQLYSREPATRDFLYRYLLPLAGLSDELAHQSDQRHALLKPASAPEPVLPWLAGWLGLALDERLSETARRTLLAEAIPLLRLRGTPAGLTRLLEIATGLPVRLVERWRFRGLGQVGEAADGRRERAVVGFGLRVGARAGEQDGVADADAATQAFAAHAHRFAVMVLGSLTEEQQRLVRDLLEAHRPAHTLYELCTIDAGMRVGLALHLGLSSIIGRGAGFVPLAVGGPLGQGRTLGHADGALKPDVSRLDDGSRLR</sequence>
<dbReference type="NCBIfam" id="TIGR02242">
    <property type="entry name" value="tail_TIGR02242"/>
    <property type="match status" value="1"/>
</dbReference>
<dbReference type="Pfam" id="PF09684">
    <property type="entry name" value="Tail_P2_I"/>
    <property type="match status" value="1"/>
</dbReference>
<dbReference type="Proteomes" id="UP001061302">
    <property type="component" value="Chromosome"/>
</dbReference>